<organism evidence="2 3">
    <name type="scientific">Rohdeia mirabilis</name>
    <dbReference type="NCBI Taxonomy" id="2528008"/>
    <lineage>
        <taxon>Bacteria</taxon>
        <taxon>Pseudomonadati</taxon>
        <taxon>Planctomycetota</taxon>
        <taxon>Planctomycetia</taxon>
        <taxon>Planctomycetia incertae sedis</taxon>
        <taxon>Rohdeia</taxon>
    </lineage>
</organism>
<dbReference type="Pfam" id="PF13692">
    <property type="entry name" value="Glyco_trans_1_4"/>
    <property type="match status" value="1"/>
</dbReference>
<dbReference type="CDD" id="cd03801">
    <property type="entry name" value="GT4_PimA-like"/>
    <property type="match status" value="1"/>
</dbReference>
<dbReference type="Pfam" id="PF13439">
    <property type="entry name" value="Glyco_transf_4"/>
    <property type="match status" value="1"/>
</dbReference>
<dbReference type="SUPFAM" id="SSF53756">
    <property type="entry name" value="UDP-Glycosyltransferase/glycogen phosphorylase"/>
    <property type="match status" value="1"/>
</dbReference>
<evidence type="ECO:0000259" key="1">
    <source>
        <dbReference type="Pfam" id="PF13439"/>
    </source>
</evidence>
<dbReference type="PANTHER" id="PTHR45947:SF3">
    <property type="entry name" value="SULFOQUINOVOSYL TRANSFERASE SQD2"/>
    <property type="match status" value="1"/>
</dbReference>
<proteinExistence type="predicted"/>
<dbReference type="OrthoDB" id="9775208at2"/>
<dbReference type="Proteomes" id="UP000319342">
    <property type="component" value="Chromosome"/>
</dbReference>
<keyword evidence="2" id="KW-0328">Glycosyltransferase</keyword>
<dbReference type="InterPro" id="IPR050194">
    <property type="entry name" value="Glycosyltransferase_grp1"/>
</dbReference>
<evidence type="ECO:0000313" key="3">
    <source>
        <dbReference type="Proteomes" id="UP000319342"/>
    </source>
</evidence>
<name>A0A518D1X2_9BACT</name>
<dbReference type="AlphaFoldDB" id="A0A518D1X2"/>
<dbReference type="PANTHER" id="PTHR45947">
    <property type="entry name" value="SULFOQUINOVOSYL TRANSFERASE SQD2"/>
    <property type="match status" value="1"/>
</dbReference>
<sequence length="388" mass="40203">MPSRPPAPSSAGPPRPLRLVHVDTETGFSGGEAQVVGLVEGLRARGHACVVAGPADGALAARGRELGWDWRDFRAASDMDVLAVLRLVRLLRSVGCDLAHLHTGRGAWIGGLAARLAKVPCVVTRRQDKRLAGSPKRRLLYRHLATASVGISPGVTEQLLAAGAPAGRVATIWSAVDPARLQPREAAGAVRERLGVGAGDLLVVSTARLVRRKGLDVLLEALTRLRTSRSVTVALAGDGPERAALEERARAASSPPARRALVLGSVADVGSLLAAADLFVLPSRAEGLGVAALEAMALGRAVVATDVGGLGQAVHDAGRLVPPDDPAALAAAIDRLADDPREAALLGERAALRASRVFGFDVQVERYIALYRRIVAGDPEPGAALGPA</sequence>
<dbReference type="InterPro" id="IPR028098">
    <property type="entry name" value="Glyco_trans_4-like_N"/>
</dbReference>
<accession>A0A518D1X2</accession>
<keyword evidence="2" id="KW-0808">Transferase</keyword>
<keyword evidence="3" id="KW-1185">Reference proteome</keyword>
<protein>
    <submittedName>
        <fullName evidence="2">Capsular glucan synthase</fullName>
        <ecNumber evidence="2">2.4.1.21</ecNumber>
    </submittedName>
</protein>
<dbReference type="EC" id="2.4.1.21" evidence="2"/>
<dbReference type="GO" id="GO:0009011">
    <property type="term" value="F:alpha-1,4-glucan glucosyltransferase (ADP-glucose donor) activity"/>
    <property type="evidence" value="ECO:0007669"/>
    <property type="project" value="UniProtKB-EC"/>
</dbReference>
<gene>
    <name evidence="2" type="primary">glgA_4</name>
    <name evidence="2" type="ORF">Pla163_26090</name>
</gene>
<reference evidence="2 3" key="1">
    <citation type="submission" date="2019-02" db="EMBL/GenBank/DDBJ databases">
        <title>Deep-cultivation of Planctomycetes and their phenomic and genomic characterization uncovers novel biology.</title>
        <authorList>
            <person name="Wiegand S."/>
            <person name="Jogler M."/>
            <person name="Boedeker C."/>
            <person name="Pinto D."/>
            <person name="Vollmers J."/>
            <person name="Rivas-Marin E."/>
            <person name="Kohn T."/>
            <person name="Peeters S.H."/>
            <person name="Heuer A."/>
            <person name="Rast P."/>
            <person name="Oberbeckmann S."/>
            <person name="Bunk B."/>
            <person name="Jeske O."/>
            <person name="Meyerdierks A."/>
            <person name="Storesund J.E."/>
            <person name="Kallscheuer N."/>
            <person name="Luecker S."/>
            <person name="Lage O.M."/>
            <person name="Pohl T."/>
            <person name="Merkel B.J."/>
            <person name="Hornburger P."/>
            <person name="Mueller R.-W."/>
            <person name="Bruemmer F."/>
            <person name="Labrenz M."/>
            <person name="Spormann A.M."/>
            <person name="Op den Camp H."/>
            <person name="Overmann J."/>
            <person name="Amann R."/>
            <person name="Jetten M.S.M."/>
            <person name="Mascher T."/>
            <person name="Medema M.H."/>
            <person name="Devos D.P."/>
            <person name="Kaster A.-K."/>
            <person name="Ovreas L."/>
            <person name="Rohde M."/>
            <person name="Galperin M.Y."/>
            <person name="Jogler C."/>
        </authorList>
    </citation>
    <scope>NUCLEOTIDE SEQUENCE [LARGE SCALE GENOMIC DNA]</scope>
    <source>
        <strain evidence="2 3">Pla163</strain>
    </source>
</reference>
<feature type="domain" description="Glycosyltransferase subfamily 4-like N-terminal" evidence="1">
    <location>
        <begin position="29"/>
        <end position="180"/>
    </location>
</feature>
<evidence type="ECO:0000313" key="2">
    <source>
        <dbReference type="EMBL" id="QDU85478.1"/>
    </source>
</evidence>
<dbReference type="Gene3D" id="3.40.50.2000">
    <property type="entry name" value="Glycogen Phosphorylase B"/>
    <property type="match status" value="2"/>
</dbReference>
<dbReference type="EMBL" id="CP036290">
    <property type="protein sequence ID" value="QDU85478.1"/>
    <property type="molecule type" value="Genomic_DNA"/>
</dbReference>